<gene>
    <name evidence="4" type="ORF">XmelCFBP4644_18705</name>
</gene>
<dbReference type="InterPro" id="IPR036629">
    <property type="entry name" value="YjbJ_sf"/>
</dbReference>
<evidence type="ECO:0000256" key="2">
    <source>
        <dbReference type="SAM" id="MobiDB-lite"/>
    </source>
</evidence>
<dbReference type="AlphaFoldDB" id="A0A2S7DAI9"/>
<name>A0A2S7DAI9_9XANT</name>
<comment type="caution">
    <text evidence="4">The sequence shown here is derived from an EMBL/GenBank/DDBJ whole genome shotgun (WGS) entry which is preliminary data.</text>
</comment>
<accession>A0A2S7DAI9</accession>
<reference evidence="4 5" key="1">
    <citation type="submission" date="2016-08" db="EMBL/GenBank/DDBJ databases">
        <authorList>
            <person name="Seilhamer J.J."/>
        </authorList>
    </citation>
    <scope>NUCLEOTIDE SEQUENCE [LARGE SCALE GENOMIC DNA]</scope>
    <source>
        <strain evidence="4 5">CFBP4644</strain>
    </source>
</reference>
<dbReference type="SUPFAM" id="SSF69047">
    <property type="entry name" value="Hypothetical protein YjbJ"/>
    <property type="match status" value="1"/>
</dbReference>
<evidence type="ECO:0000259" key="3">
    <source>
        <dbReference type="Pfam" id="PF05532"/>
    </source>
</evidence>
<dbReference type="EMBL" id="MDEH01000015">
    <property type="protein sequence ID" value="PPU70843.1"/>
    <property type="molecule type" value="Genomic_DNA"/>
</dbReference>
<dbReference type="Pfam" id="PF05532">
    <property type="entry name" value="CsbD"/>
    <property type="match status" value="1"/>
</dbReference>
<dbReference type="OrthoDB" id="6046922at2"/>
<sequence>MDKNRIEGAAKQVKGSVKEAVGRVTGNRSTELEGAAEKNIGKVQRKAGEVADKVRDASKQSRH</sequence>
<proteinExistence type="inferred from homology"/>
<feature type="region of interest" description="Disordered" evidence="2">
    <location>
        <begin position="44"/>
        <end position="63"/>
    </location>
</feature>
<protein>
    <submittedName>
        <fullName evidence="4">CsbD family protein</fullName>
    </submittedName>
</protein>
<dbReference type="PANTHER" id="PTHR34977:SF1">
    <property type="entry name" value="UPF0337 PROTEIN YJBJ"/>
    <property type="match status" value="1"/>
</dbReference>
<dbReference type="PANTHER" id="PTHR34977">
    <property type="entry name" value="UPF0337 PROTEIN YJBJ"/>
    <property type="match status" value="1"/>
</dbReference>
<evidence type="ECO:0000313" key="5">
    <source>
        <dbReference type="Proteomes" id="UP000239865"/>
    </source>
</evidence>
<evidence type="ECO:0000256" key="1">
    <source>
        <dbReference type="ARBA" id="ARBA00009129"/>
    </source>
</evidence>
<dbReference type="InterPro" id="IPR008462">
    <property type="entry name" value="CsbD"/>
</dbReference>
<dbReference type="Proteomes" id="UP000239865">
    <property type="component" value="Unassembled WGS sequence"/>
</dbReference>
<comment type="similarity">
    <text evidence="1">Belongs to the UPF0337 (CsbD) family.</text>
</comment>
<dbReference type="Gene3D" id="1.10.1470.10">
    <property type="entry name" value="YjbJ"/>
    <property type="match status" value="1"/>
</dbReference>
<organism evidence="4 5">
    <name type="scientific">Xanthomonas melonis</name>
    <dbReference type="NCBI Taxonomy" id="56456"/>
    <lineage>
        <taxon>Bacteria</taxon>
        <taxon>Pseudomonadati</taxon>
        <taxon>Pseudomonadota</taxon>
        <taxon>Gammaproteobacteria</taxon>
        <taxon>Lysobacterales</taxon>
        <taxon>Lysobacteraceae</taxon>
        <taxon>Xanthomonas</taxon>
    </lineage>
</organism>
<dbReference type="RefSeq" id="WP_104588709.1">
    <property type="nucleotide sequence ID" value="NZ_JAJGQH010000019.1"/>
</dbReference>
<dbReference type="InterPro" id="IPR050423">
    <property type="entry name" value="UPF0337_stress_rsp"/>
</dbReference>
<evidence type="ECO:0000313" key="4">
    <source>
        <dbReference type="EMBL" id="PPU70843.1"/>
    </source>
</evidence>
<feature type="domain" description="CsbD-like" evidence="3">
    <location>
        <begin position="4"/>
        <end position="56"/>
    </location>
</feature>